<evidence type="ECO:0000313" key="3">
    <source>
        <dbReference type="Proteomes" id="UP000700596"/>
    </source>
</evidence>
<gene>
    <name evidence="2" type="ORF">B0J11DRAFT_447015</name>
</gene>
<reference evidence="2" key="1">
    <citation type="journal article" date="2021" name="Nat. Commun.">
        <title>Genetic determinants of endophytism in the Arabidopsis root mycobiome.</title>
        <authorList>
            <person name="Mesny F."/>
            <person name="Miyauchi S."/>
            <person name="Thiergart T."/>
            <person name="Pickel B."/>
            <person name="Atanasova L."/>
            <person name="Karlsson M."/>
            <person name="Huettel B."/>
            <person name="Barry K.W."/>
            <person name="Haridas S."/>
            <person name="Chen C."/>
            <person name="Bauer D."/>
            <person name="Andreopoulos W."/>
            <person name="Pangilinan J."/>
            <person name="LaButti K."/>
            <person name="Riley R."/>
            <person name="Lipzen A."/>
            <person name="Clum A."/>
            <person name="Drula E."/>
            <person name="Henrissat B."/>
            <person name="Kohler A."/>
            <person name="Grigoriev I.V."/>
            <person name="Martin F.M."/>
            <person name="Hacquard S."/>
        </authorList>
    </citation>
    <scope>NUCLEOTIDE SEQUENCE</scope>
    <source>
        <strain evidence="2">MPI-CAGE-CH-0243</strain>
    </source>
</reference>
<organism evidence="2 3">
    <name type="scientific">Dendryphion nanum</name>
    <dbReference type="NCBI Taxonomy" id="256645"/>
    <lineage>
        <taxon>Eukaryota</taxon>
        <taxon>Fungi</taxon>
        <taxon>Dikarya</taxon>
        <taxon>Ascomycota</taxon>
        <taxon>Pezizomycotina</taxon>
        <taxon>Dothideomycetes</taxon>
        <taxon>Pleosporomycetidae</taxon>
        <taxon>Pleosporales</taxon>
        <taxon>Torulaceae</taxon>
        <taxon>Dendryphion</taxon>
    </lineage>
</organism>
<keyword evidence="3" id="KW-1185">Reference proteome</keyword>
<dbReference type="OrthoDB" id="5584477at2759"/>
<feature type="domain" description="Fungal-type protein kinase" evidence="1">
    <location>
        <begin position="3"/>
        <end position="61"/>
    </location>
</feature>
<sequence length="63" mass="6808">ATTNHVCRHVIAHNQRKPIHKASIPTRFLTALKGCIAGSESLHTQVGILQGNISPSNLLVNKD</sequence>
<evidence type="ECO:0000259" key="1">
    <source>
        <dbReference type="Pfam" id="PF17667"/>
    </source>
</evidence>
<dbReference type="Pfam" id="PF17667">
    <property type="entry name" value="Pkinase_fungal"/>
    <property type="match status" value="1"/>
</dbReference>
<dbReference type="InterPro" id="IPR040976">
    <property type="entry name" value="Pkinase_fungal"/>
</dbReference>
<proteinExistence type="predicted"/>
<comment type="caution">
    <text evidence="2">The sequence shown here is derived from an EMBL/GenBank/DDBJ whole genome shotgun (WGS) entry which is preliminary data.</text>
</comment>
<protein>
    <recommendedName>
        <fullName evidence="1">Fungal-type protein kinase domain-containing protein</fullName>
    </recommendedName>
</protein>
<dbReference type="EMBL" id="JAGMWT010000022">
    <property type="protein sequence ID" value="KAH7112211.1"/>
    <property type="molecule type" value="Genomic_DNA"/>
</dbReference>
<accession>A0A9P9D4C8</accession>
<dbReference type="AlphaFoldDB" id="A0A9P9D4C8"/>
<evidence type="ECO:0000313" key="2">
    <source>
        <dbReference type="EMBL" id="KAH7112211.1"/>
    </source>
</evidence>
<feature type="non-terminal residue" evidence="2">
    <location>
        <position position="1"/>
    </location>
</feature>
<name>A0A9P9D4C8_9PLEO</name>
<dbReference type="Proteomes" id="UP000700596">
    <property type="component" value="Unassembled WGS sequence"/>
</dbReference>